<organism evidence="4 5">
    <name type="scientific">Fodinisporobacter ferrooxydans</name>
    <dbReference type="NCBI Taxonomy" id="2901836"/>
    <lineage>
        <taxon>Bacteria</taxon>
        <taxon>Bacillati</taxon>
        <taxon>Bacillota</taxon>
        <taxon>Bacilli</taxon>
        <taxon>Bacillales</taxon>
        <taxon>Alicyclobacillaceae</taxon>
        <taxon>Fodinisporobacter</taxon>
    </lineage>
</organism>
<keyword evidence="5" id="KW-1185">Reference proteome</keyword>
<dbReference type="InterPro" id="IPR050768">
    <property type="entry name" value="UPF0353/GerABKA_families"/>
</dbReference>
<accession>A0ABY4CHL8</accession>
<name>A0ABY4CHL8_9BACL</name>
<dbReference type="RefSeq" id="WP_347436710.1">
    <property type="nucleotide sequence ID" value="NZ_CP089291.1"/>
</dbReference>
<dbReference type="EMBL" id="CP089291">
    <property type="protein sequence ID" value="UOF90017.1"/>
    <property type="molecule type" value="Genomic_DNA"/>
</dbReference>
<evidence type="ECO:0000256" key="1">
    <source>
        <dbReference type="ARBA" id="ARBA00005278"/>
    </source>
</evidence>
<reference evidence="4" key="1">
    <citation type="submission" date="2021-12" db="EMBL/GenBank/DDBJ databases">
        <title>Alicyclobacillaceae gen. nov., sp. nov., isolated from chalcocite enrichment system.</title>
        <authorList>
            <person name="Jiang Z."/>
        </authorList>
    </citation>
    <scope>NUCLEOTIDE SEQUENCE</scope>
    <source>
        <strain evidence="4">MYW30-H2</strain>
    </source>
</reference>
<dbReference type="PIRSF" id="PIRSF005690">
    <property type="entry name" value="GerBA"/>
    <property type="match status" value="1"/>
</dbReference>
<keyword evidence="3" id="KW-0812">Transmembrane</keyword>
<feature type="transmembrane region" description="Helical" evidence="3">
    <location>
        <begin position="372"/>
        <end position="402"/>
    </location>
</feature>
<dbReference type="PANTHER" id="PTHR22550">
    <property type="entry name" value="SPORE GERMINATION PROTEIN"/>
    <property type="match status" value="1"/>
</dbReference>
<evidence type="ECO:0000313" key="4">
    <source>
        <dbReference type="EMBL" id="UOF90017.1"/>
    </source>
</evidence>
<feature type="transmembrane region" description="Helical" evidence="3">
    <location>
        <begin position="291"/>
        <end position="313"/>
    </location>
</feature>
<feature type="transmembrane region" description="Helical" evidence="3">
    <location>
        <begin position="414"/>
        <end position="439"/>
    </location>
</feature>
<gene>
    <name evidence="4" type="ORF">LSG31_19455</name>
</gene>
<dbReference type="InterPro" id="IPR004995">
    <property type="entry name" value="Spore_Ger"/>
</dbReference>
<proteinExistence type="inferred from homology"/>
<sequence length="504" mass="57106">MNLNTIHIHTSLEENLQQIKTALGNRDDLVVRTVVLLPETLRKKCALLFLNGMVDLDFLHTNVLEQLLKIRQVLEPSILDQCVLDVLSATSVCVESDIHALIHQLTRGYALIFIDGEARYICIESSKYNTRAVSEPSTETVVKGPREGFIEDLDINLSLLRRKIRSHNLQIERLIIGKQTRTSVCISYIRGLVKDEIVSELRRRLKQIEIDGVFEVGYIEQLIEDHRYSVFPTCITTERPDTTAAKLLEGRVAILVDGTPNVMLCPALFVEFFQNSEDYYIKPYYASFARILRYLAFFMSTFSPSLYIAFESFEKELIPTSLINSFSEAREGVPFPLTIEVFLMVIVFEWLREAGVRMPRPIGQAVSIVGALVIGQAAVSAGIIGAPTVIVIAGAGITSFVVPMLFDVMTLFRILSILVVGFLGLYGEFLLWYGMLIYLSGIRSFGIPYLSPLAPLLWREWGDAFIRLPLNWLRQRPQSLEMVDQVRMQPDSLEKQDKEDNETT</sequence>
<dbReference type="PANTHER" id="PTHR22550:SF5">
    <property type="entry name" value="LEUCINE ZIPPER PROTEIN 4"/>
    <property type="match status" value="1"/>
</dbReference>
<protein>
    <submittedName>
        <fullName evidence="4">Spore germination protein</fullName>
    </submittedName>
</protein>
<evidence type="ECO:0000256" key="2">
    <source>
        <dbReference type="ARBA" id="ARBA00023136"/>
    </source>
</evidence>
<dbReference type="Proteomes" id="UP000830167">
    <property type="component" value="Chromosome"/>
</dbReference>
<dbReference type="Pfam" id="PF03323">
    <property type="entry name" value="GerA"/>
    <property type="match status" value="1"/>
</dbReference>
<feature type="transmembrane region" description="Helical" evidence="3">
    <location>
        <begin position="333"/>
        <end position="351"/>
    </location>
</feature>
<evidence type="ECO:0000313" key="5">
    <source>
        <dbReference type="Proteomes" id="UP000830167"/>
    </source>
</evidence>
<keyword evidence="3" id="KW-1133">Transmembrane helix</keyword>
<keyword evidence="2 3" id="KW-0472">Membrane</keyword>
<comment type="similarity">
    <text evidence="1">Belongs to the GerABKA family.</text>
</comment>
<evidence type="ECO:0000256" key="3">
    <source>
        <dbReference type="SAM" id="Phobius"/>
    </source>
</evidence>